<dbReference type="InterPro" id="IPR036028">
    <property type="entry name" value="SH3-like_dom_sf"/>
</dbReference>
<feature type="domain" description="SH3" evidence="7">
    <location>
        <begin position="934"/>
        <end position="995"/>
    </location>
</feature>
<keyword evidence="3" id="KW-0677">Repeat</keyword>
<feature type="repeat" description="WD" evidence="5">
    <location>
        <begin position="508"/>
        <end position="522"/>
    </location>
</feature>
<evidence type="ECO:0000313" key="9">
    <source>
        <dbReference type="Proteomes" id="UP000311919"/>
    </source>
</evidence>
<name>A0A4Z2CPT6_SCHJA</name>
<dbReference type="PROSITE" id="PS50002">
    <property type="entry name" value="SH3"/>
    <property type="match status" value="1"/>
</dbReference>
<dbReference type="GO" id="GO:0044458">
    <property type="term" value="P:motile cilium assembly"/>
    <property type="evidence" value="ECO:0007669"/>
    <property type="project" value="TreeGrafter"/>
</dbReference>
<evidence type="ECO:0000256" key="1">
    <source>
        <dbReference type="ARBA" id="ARBA00022443"/>
    </source>
</evidence>
<dbReference type="GO" id="GO:0036064">
    <property type="term" value="C:ciliary basal body"/>
    <property type="evidence" value="ECO:0007669"/>
    <property type="project" value="TreeGrafter"/>
</dbReference>
<dbReference type="InterPro" id="IPR001452">
    <property type="entry name" value="SH3_domain"/>
</dbReference>
<dbReference type="Pfam" id="PF00018">
    <property type="entry name" value="SH3_1"/>
    <property type="match status" value="1"/>
</dbReference>
<dbReference type="InterPro" id="IPR052803">
    <property type="entry name" value="Cilium-Associated_Jouberin"/>
</dbReference>
<accession>A0A4Z2CPT6</accession>
<dbReference type="SUPFAM" id="SSF50978">
    <property type="entry name" value="WD40 repeat-like"/>
    <property type="match status" value="1"/>
</dbReference>
<dbReference type="PRINTS" id="PR00320">
    <property type="entry name" value="GPROTEINBRPT"/>
</dbReference>
<dbReference type="InterPro" id="IPR001680">
    <property type="entry name" value="WD40_rpt"/>
</dbReference>
<feature type="repeat" description="WD" evidence="5">
    <location>
        <begin position="753"/>
        <end position="781"/>
    </location>
</feature>
<dbReference type="PROSITE" id="PS50082">
    <property type="entry name" value="WD_REPEATS_2"/>
    <property type="match status" value="3"/>
</dbReference>
<protein>
    <submittedName>
        <fullName evidence="8">Jouberin isoform 2</fullName>
    </submittedName>
</protein>
<sequence>MLQVHRRKPSEVGMENESFEMEEVTSDHQDSSSTRYASKSIGKILDKKISSRSKKISVGKSIVTDENVTRNDGILEIIVHRTDRLKVIPSICNLFVRIHIMDTETEDYIKCKEKISDIPEERLVAVAPINTKVVSTKYQDLLMPVWDDILIINENFCTFASNKNTILFFEILDSAETKFGKSNHGDVKTLSGQNIGYFMIAWAFLLLTNSSGQLNSGSKKQRLQLYEPITKVSVNPAEKSGNLPIGKVSTLSVLQRNQLMKSNAISFSEYNTVESGYHLLSCWKSGSRYRVPYPSSLYVTVKETLKRKSSESYPHDNMSTFVMQSNVNTNESNECDSSPKCEGNTLNVVNENELNELQKSWTRKLNQPCRIPNMLVGYGITTCTKSNDNFNLSITMKTNQNDSILTKSSGAQCITFSPDGKWLAVGVIQNLLLNMTTYKTNKMNCSVLIYKFPFDSKRNQPHLELAGHSDIIYSLDWAKTPVMQTYNRISNQESSSKGSFNSKLFWILASGSADGTVRVWRLHLDQVYEKSVNDGDNSHLYMDVNMSISPDASTSQVQVGQIINRLSHNKGVLCNVLGHPNFVYSVAFKPVPKELDLNESQAIQSLTNRGHLLATACYDRTIRLWNIKPNEAQLLQELNGVHQSHINTLTFDTNGSRIYSGDALGMIVVWQEATNQQQKKVKFQSKWIFEKKIEVRELEMCIINHLEFHPTLNLLLVHTRDNCIKMLDLRSDFITTRYHGVLNNNELLRSCISPCGTFLFSGSEDNNVYVWNVNTGDQVASYQNLMLPGSVTSISYHPTNNVIAFAAVGPDSPIAVYTYSIKASQLTTLHRTSKEENLYLQEEKSKFIEQPPDILSSHIKFKQYDAERVLLAMSKLESVLSISKPLTRPIQNDLHELEWRPTFTVIDEISDFQSTVNKLDSIKITEPQTKSSEGSTTVFTALYDYQAQRSDELNFRRGDTLKLLYKDTPKWWMARLISTGHQGFVPANYLSGNVDCIDSDQLTTTNKYKSSNLFEENMIKQSSKPLDSTKNDNLQLWDSSCLVDNANIPRDSQSNQYKYTDLSNIDMKFNKRNSMLMKKRKSSARPLPILN</sequence>
<dbReference type="Proteomes" id="UP000311919">
    <property type="component" value="Unassembled WGS sequence"/>
</dbReference>
<dbReference type="PANTHER" id="PTHR44499:SF1">
    <property type="entry name" value="JOUBERIN"/>
    <property type="match status" value="1"/>
</dbReference>
<evidence type="ECO:0000256" key="3">
    <source>
        <dbReference type="ARBA" id="ARBA00022737"/>
    </source>
</evidence>
<dbReference type="InterPro" id="IPR015943">
    <property type="entry name" value="WD40/YVTN_repeat-like_dom_sf"/>
</dbReference>
<evidence type="ECO:0000256" key="6">
    <source>
        <dbReference type="SAM" id="MobiDB-lite"/>
    </source>
</evidence>
<dbReference type="InterPro" id="IPR019775">
    <property type="entry name" value="WD40_repeat_CS"/>
</dbReference>
<dbReference type="EMBL" id="SKCS01000472">
    <property type="protein sequence ID" value="TNN06261.1"/>
    <property type="molecule type" value="Genomic_DNA"/>
</dbReference>
<dbReference type="InterPro" id="IPR020472">
    <property type="entry name" value="WD40_PAC1"/>
</dbReference>
<proteinExistence type="predicted"/>
<feature type="repeat" description="WD" evidence="5">
    <location>
        <begin position="610"/>
        <end position="635"/>
    </location>
</feature>
<keyword evidence="9" id="KW-1185">Reference proteome</keyword>
<evidence type="ECO:0000256" key="5">
    <source>
        <dbReference type="PROSITE-ProRule" id="PRU00221"/>
    </source>
</evidence>
<evidence type="ECO:0000259" key="7">
    <source>
        <dbReference type="PROSITE" id="PS50002"/>
    </source>
</evidence>
<dbReference type="InterPro" id="IPR036322">
    <property type="entry name" value="WD40_repeat_dom_sf"/>
</dbReference>
<comment type="caution">
    <text evidence="8">The sequence shown here is derived from an EMBL/GenBank/DDBJ whole genome shotgun (WGS) entry which is preliminary data.</text>
</comment>
<dbReference type="OrthoDB" id="2096344at2759"/>
<keyword evidence="2 5" id="KW-0853">WD repeat</keyword>
<dbReference type="SMART" id="SM00320">
    <property type="entry name" value="WD40"/>
    <property type="match status" value="6"/>
</dbReference>
<evidence type="ECO:0000256" key="4">
    <source>
        <dbReference type="PROSITE-ProRule" id="PRU00192"/>
    </source>
</evidence>
<dbReference type="PRINTS" id="PR00452">
    <property type="entry name" value="SH3DOMAIN"/>
</dbReference>
<evidence type="ECO:0000256" key="2">
    <source>
        <dbReference type="ARBA" id="ARBA00022574"/>
    </source>
</evidence>
<dbReference type="PROSITE" id="PS00678">
    <property type="entry name" value="WD_REPEATS_1"/>
    <property type="match status" value="1"/>
</dbReference>
<evidence type="ECO:0000313" key="8">
    <source>
        <dbReference type="EMBL" id="TNN06261.1"/>
    </source>
</evidence>
<organism evidence="8 9">
    <name type="scientific">Schistosoma japonicum</name>
    <name type="common">Blood fluke</name>
    <dbReference type="NCBI Taxonomy" id="6182"/>
    <lineage>
        <taxon>Eukaryota</taxon>
        <taxon>Metazoa</taxon>
        <taxon>Spiralia</taxon>
        <taxon>Lophotrochozoa</taxon>
        <taxon>Platyhelminthes</taxon>
        <taxon>Trematoda</taxon>
        <taxon>Digenea</taxon>
        <taxon>Strigeidida</taxon>
        <taxon>Schistosomatoidea</taxon>
        <taxon>Schistosomatidae</taxon>
        <taxon>Schistosoma</taxon>
    </lineage>
</organism>
<feature type="region of interest" description="Disordered" evidence="6">
    <location>
        <begin position="1"/>
        <end position="36"/>
    </location>
</feature>
<reference evidence="8 9" key="1">
    <citation type="submission" date="2019-03" db="EMBL/GenBank/DDBJ databases">
        <title>An improved genome assembly of the fluke Schistosoma japonicum.</title>
        <authorList>
            <person name="Hu W."/>
            <person name="Luo F."/>
            <person name="Yin M."/>
            <person name="Mo X."/>
            <person name="Sun C."/>
            <person name="Wu Q."/>
            <person name="Zhu B."/>
            <person name="Xiang M."/>
            <person name="Wang J."/>
            <person name="Wang Y."/>
            <person name="Zhang T."/>
            <person name="Xu B."/>
            <person name="Zheng H."/>
            <person name="Feng Z."/>
        </authorList>
    </citation>
    <scope>NUCLEOTIDE SEQUENCE [LARGE SCALE GENOMIC DNA]</scope>
    <source>
        <strain evidence="8">HuSjv2</strain>
        <tissue evidence="8">Worms</tissue>
    </source>
</reference>
<dbReference type="Pfam" id="PF00400">
    <property type="entry name" value="WD40"/>
    <property type="match status" value="4"/>
</dbReference>
<gene>
    <name evidence="8" type="ORF">EWB00_008497</name>
</gene>
<dbReference type="STRING" id="6182.A0A4Z2CPT6"/>
<dbReference type="PANTHER" id="PTHR44499">
    <property type="entry name" value="JOUBERIN"/>
    <property type="match status" value="1"/>
</dbReference>
<dbReference type="Gene3D" id="2.30.30.40">
    <property type="entry name" value="SH3 Domains"/>
    <property type="match status" value="1"/>
</dbReference>
<dbReference type="AlphaFoldDB" id="A0A4Z2CPT6"/>
<dbReference type="SMART" id="SM00326">
    <property type="entry name" value="SH3"/>
    <property type="match status" value="1"/>
</dbReference>
<keyword evidence="1 4" id="KW-0728">SH3 domain</keyword>
<dbReference type="SUPFAM" id="SSF50044">
    <property type="entry name" value="SH3-domain"/>
    <property type="match status" value="1"/>
</dbReference>
<dbReference type="Gene3D" id="2.130.10.10">
    <property type="entry name" value="YVTN repeat-like/Quinoprotein amine dehydrogenase"/>
    <property type="match status" value="1"/>
</dbReference>